<reference evidence="3" key="1">
    <citation type="journal article" date="2019" name="Int. J. Syst. Evol. Microbiol.">
        <title>The Global Catalogue of Microorganisms (GCM) 10K type strain sequencing project: providing services to taxonomists for standard genome sequencing and annotation.</title>
        <authorList>
            <consortium name="The Broad Institute Genomics Platform"/>
            <consortium name="The Broad Institute Genome Sequencing Center for Infectious Disease"/>
            <person name="Wu L."/>
            <person name="Ma J."/>
        </authorList>
    </citation>
    <scope>NUCLEOTIDE SEQUENCE [LARGE SCALE GENOMIC DNA]</scope>
    <source>
        <strain evidence="3">CGMCC 4.1469</strain>
    </source>
</reference>
<dbReference type="CDD" id="cd07890">
    <property type="entry name" value="CYTH-like_AC_IV-like"/>
    <property type="match status" value="1"/>
</dbReference>
<dbReference type="PROSITE" id="PS51707">
    <property type="entry name" value="CYTH"/>
    <property type="match status" value="1"/>
</dbReference>
<dbReference type="RefSeq" id="WP_313766228.1">
    <property type="nucleotide sequence ID" value="NZ_BAAAVH010000072.1"/>
</dbReference>
<evidence type="ECO:0000313" key="2">
    <source>
        <dbReference type="EMBL" id="MFC5883419.1"/>
    </source>
</evidence>
<organism evidence="2 3">
    <name type="scientific">Kitasatospora aburaviensis</name>
    <dbReference type="NCBI Taxonomy" id="67265"/>
    <lineage>
        <taxon>Bacteria</taxon>
        <taxon>Bacillati</taxon>
        <taxon>Actinomycetota</taxon>
        <taxon>Actinomycetes</taxon>
        <taxon>Kitasatosporales</taxon>
        <taxon>Streptomycetaceae</taxon>
        <taxon>Kitasatospora</taxon>
    </lineage>
</organism>
<name>A0ABW1ERX2_9ACTN</name>
<keyword evidence="3" id="KW-1185">Reference proteome</keyword>
<accession>A0ABW1ERX2</accession>
<evidence type="ECO:0000313" key="3">
    <source>
        <dbReference type="Proteomes" id="UP001596067"/>
    </source>
</evidence>
<dbReference type="Proteomes" id="UP001596067">
    <property type="component" value="Unassembled WGS sequence"/>
</dbReference>
<dbReference type="PANTHER" id="PTHR21028:SF2">
    <property type="entry name" value="CYTH DOMAIN-CONTAINING PROTEIN"/>
    <property type="match status" value="1"/>
</dbReference>
<dbReference type="NCBIfam" id="TIGR00318">
    <property type="entry name" value="cyaB"/>
    <property type="match status" value="1"/>
</dbReference>
<dbReference type="PANTHER" id="PTHR21028">
    <property type="entry name" value="SI:CH211-156B7.4"/>
    <property type="match status" value="1"/>
</dbReference>
<dbReference type="InterPro" id="IPR023577">
    <property type="entry name" value="CYTH_domain"/>
</dbReference>
<dbReference type="InterPro" id="IPR008173">
    <property type="entry name" value="Adenylyl_cyclase_CyaB"/>
</dbReference>
<proteinExistence type="predicted"/>
<comment type="caution">
    <text evidence="2">The sequence shown here is derived from an EMBL/GenBank/DDBJ whole genome shotgun (WGS) entry which is preliminary data.</text>
</comment>
<sequence>MIEAELKAVVREPRAVLRRLEAAYGPGCSELYRDTYYDAPDGGLMGADRELRIRVVEGSDGGSRALLTYKGARVDAASASKPEHETQVADVRAAHGIVRGLGFVQRLAFEKRCRSYAFGFEGRRMLATLVRVARLDGVFLEVETAVEAVDGLPVALAAVRRVMAELGLEEGDFTTDLYTDAVARQEGRADR</sequence>
<gene>
    <name evidence="2" type="primary">cyaB</name>
    <name evidence="2" type="ORF">ACFP0N_00320</name>
</gene>
<evidence type="ECO:0000259" key="1">
    <source>
        <dbReference type="PROSITE" id="PS51707"/>
    </source>
</evidence>
<protein>
    <submittedName>
        <fullName evidence="2">Class IV adenylate cyclase</fullName>
    </submittedName>
</protein>
<dbReference type="EMBL" id="JBHSOD010000001">
    <property type="protein sequence ID" value="MFC5883419.1"/>
    <property type="molecule type" value="Genomic_DNA"/>
</dbReference>
<feature type="domain" description="CYTH" evidence="1">
    <location>
        <begin position="1"/>
        <end position="184"/>
    </location>
</feature>
<dbReference type="SUPFAM" id="SSF55154">
    <property type="entry name" value="CYTH-like phosphatases"/>
    <property type="match status" value="1"/>
</dbReference>
<dbReference type="Gene3D" id="2.40.320.10">
    <property type="entry name" value="Hypothetical Protein Pfu-838710-001"/>
    <property type="match status" value="1"/>
</dbReference>
<dbReference type="SMART" id="SM01118">
    <property type="entry name" value="CYTH"/>
    <property type="match status" value="1"/>
</dbReference>
<dbReference type="Pfam" id="PF01928">
    <property type="entry name" value="CYTH"/>
    <property type="match status" value="1"/>
</dbReference>
<dbReference type="InterPro" id="IPR033469">
    <property type="entry name" value="CYTH-like_dom_sf"/>
</dbReference>